<dbReference type="OrthoDB" id="186626at2759"/>
<sequence length="525" mass="58266">MFHLDSSRLLTYLGGDDVKFKEVLKERDMLRMEYIRIFVTPMEDTTVEEGGERGLCKWPGCTEKLTNDRTRGEGENKGRRMGLNNYCKKHLRPGCEWSSFVHCYCAVKSRAMEYSLPSSPTDFGHEAGRLVAPGVDYCNNSYKPNAVVGVGEGGELLVLKVKDGENLREGEEITIDYGVKDTGVIYGTYGYVGGGGGIWIGGEGRVEWEGEGGIKGGDLVWEDERMGWGGSIFGGGKWVIKRDGEGVWEGELKELEEILERVERECEVVEACFASGVVGDWGLLRRGVFTSVRSSLKLAIAGRRVRGEMDWYANNRHWQMHVGPDKMDSLVTAARERTKVWREEGNAEEGSKEPFRVVEMGTYVGYSSLVWCDVLDGMVGRGNYEVFTIEVHGPFADVAREVVGLGSCSGVVQVIGPSDVEDGMVEAREGAGKREGEPFVDLVFIDHDKECYLTDLKHVVGKKYLKRGCKIVADNVVVAGINDYLDYVDKGEEFEGHRVEEGWIEYKGDMEGGEDGVSICTYIGV</sequence>
<dbReference type="GO" id="GO:0016206">
    <property type="term" value="F:catechol O-methyltransferase activity"/>
    <property type="evidence" value="ECO:0007669"/>
    <property type="project" value="UniProtKB-EC"/>
</dbReference>
<organism evidence="3 4">
    <name type="scientific">Triparma columacea</name>
    <dbReference type="NCBI Taxonomy" id="722753"/>
    <lineage>
        <taxon>Eukaryota</taxon>
        <taxon>Sar</taxon>
        <taxon>Stramenopiles</taxon>
        <taxon>Ochrophyta</taxon>
        <taxon>Bolidophyceae</taxon>
        <taxon>Parmales</taxon>
        <taxon>Triparmaceae</taxon>
        <taxon>Triparma</taxon>
    </lineage>
</organism>
<evidence type="ECO:0000259" key="2">
    <source>
        <dbReference type="PROSITE" id="PS50280"/>
    </source>
</evidence>
<name>A0A9W7L9X6_9STRA</name>
<dbReference type="GO" id="GO:0006584">
    <property type="term" value="P:catecholamine metabolic process"/>
    <property type="evidence" value="ECO:0007669"/>
    <property type="project" value="UniProtKB-KW"/>
</dbReference>
<gene>
    <name evidence="3" type="ORF">TrCOL_g11016</name>
</gene>
<dbReference type="SUPFAM" id="SSF82199">
    <property type="entry name" value="SET domain"/>
    <property type="match status" value="1"/>
</dbReference>
<keyword evidence="4" id="KW-1185">Reference proteome</keyword>
<dbReference type="SUPFAM" id="SSF53335">
    <property type="entry name" value="S-adenosyl-L-methionine-dependent methyltransferases"/>
    <property type="match status" value="1"/>
</dbReference>
<proteinExistence type="predicted"/>
<protein>
    <recommendedName>
        <fullName evidence="2">SET domain-containing protein</fullName>
    </recommendedName>
</protein>
<dbReference type="Pfam" id="PF13578">
    <property type="entry name" value="Methyltransf_24"/>
    <property type="match status" value="1"/>
</dbReference>
<dbReference type="Gene3D" id="3.90.1410.10">
    <property type="entry name" value="set domain protein methyltransferase, domain 1"/>
    <property type="match status" value="1"/>
</dbReference>
<dbReference type="Gene3D" id="3.40.50.150">
    <property type="entry name" value="Vaccinia Virus protein VP39"/>
    <property type="match status" value="1"/>
</dbReference>
<dbReference type="Proteomes" id="UP001165065">
    <property type="component" value="Unassembled WGS sequence"/>
</dbReference>
<dbReference type="EMBL" id="BRYA01000137">
    <property type="protein sequence ID" value="GMI40810.1"/>
    <property type="molecule type" value="Genomic_DNA"/>
</dbReference>
<evidence type="ECO:0000256" key="1">
    <source>
        <dbReference type="SAM" id="Coils"/>
    </source>
</evidence>
<dbReference type="PANTHER" id="PTHR43836">
    <property type="entry name" value="CATECHOL O-METHYLTRANSFERASE 1-RELATED"/>
    <property type="match status" value="1"/>
</dbReference>
<dbReference type="PANTHER" id="PTHR43836:SF2">
    <property type="entry name" value="CATECHOL O-METHYLTRANSFERASE 1-RELATED"/>
    <property type="match status" value="1"/>
</dbReference>
<feature type="coiled-coil region" evidence="1">
    <location>
        <begin position="245"/>
        <end position="272"/>
    </location>
</feature>
<reference evidence="4" key="1">
    <citation type="journal article" date="2023" name="Commun. Biol.">
        <title>Genome analysis of Parmales, the sister group of diatoms, reveals the evolutionary specialization of diatoms from phago-mixotrophs to photoautotrophs.</title>
        <authorList>
            <person name="Ban H."/>
            <person name="Sato S."/>
            <person name="Yoshikawa S."/>
            <person name="Yamada K."/>
            <person name="Nakamura Y."/>
            <person name="Ichinomiya M."/>
            <person name="Sato N."/>
            <person name="Blanc-Mathieu R."/>
            <person name="Endo H."/>
            <person name="Kuwata A."/>
            <person name="Ogata H."/>
        </authorList>
    </citation>
    <scope>NUCLEOTIDE SEQUENCE [LARGE SCALE GENOMIC DNA]</scope>
</reference>
<feature type="domain" description="SET" evidence="2">
    <location>
        <begin position="63"/>
        <end position="178"/>
    </location>
</feature>
<comment type="caution">
    <text evidence="3">The sequence shown here is derived from an EMBL/GenBank/DDBJ whole genome shotgun (WGS) entry which is preliminary data.</text>
</comment>
<dbReference type="PROSITE" id="PS50280">
    <property type="entry name" value="SET"/>
    <property type="match status" value="1"/>
</dbReference>
<accession>A0A9W7L9X6</accession>
<evidence type="ECO:0000313" key="4">
    <source>
        <dbReference type="Proteomes" id="UP001165065"/>
    </source>
</evidence>
<dbReference type="GO" id="GO:0032259">
    <property type="term" value="P:methylation"/>
    <property type="evidence" value="ECO:0007669"/>
    <property type="project" value="UniProtKB-KW"/>
</dbReference>
<dbReference type="InterPro" id="IPR046341">
    <property type="entry name" value="SET_dom_sf"/>
</dbReference>
<dbReference type="InterPro" id="IPR029063">
    <property type="entry name" value="SAM-dependent_MTases_sf"/>
</dbReference>
<dbReference type="AlphaFoldDB" id="A0A9W7L9X6"/>
<dbReference type="InterPro" id="IPR001214">
    <property type="entry name" value="SET_dom"/>
</dbReference>
<evidence type="ECO:0000313" key="3">
    <source>
        <dbReference type="EMBL" id="GMI40810.1"/>
    </source>
</evidence>
<keyword evidence="1" id="KW-0175">Coiled coil</keyword>